<evidence type="ECO:0000256" key="1">
    <source>
        <dbReference type="ARBA" id="ARBA00022527"/>
    </source>
</evidence>
<accession>A0A4W3K789</accession>
<dbReference type="InterPro" id="IPR008271">
    <property type="entry name" value="Ser/Thr_kinase_AS"/>
</dbReference>
<reference evidence="9" key="1">
    <citation type="journal article" date="2006" name="Science">
        <title>Ancient noncoding elements conserved in the human genome.</title>
        <authorList>
            <person name="Venkatesh B."/>
            <person name="Kirkness E.F."/>
            <person name="Loh Y.H."/>
            <person name="Halpern A.L."/>
            <person name="Lee A.P."/>
            <person name="Johnson J."/>
            <person name="Dandona N."/>
            <person name="Viswanathan L.D."/>
            <person name="Tay A."/>
            <person name="Venter J.C."/>
            <person name="Strausberg R.L."/>
            <person name="Brenner S."/>
        </authorList>
    </citation>
    <scope>NUCLEOTIDE SEQUENCE [LARGE SCALE GENOMIC DNA]</scope>
</reference>
<dbReference type="Gene3D" id="3.30.200.20">
    <property type="entry name" value="Phosphorylase Kinase, domain 1"/>
    <property type="match status" value="1"/>
</dbReference>
<evidence type="ECO:0000259" key="7">
    <source>
        <dbReference type="PROSITE" id="PS50011"/>
    </source>
</evidence>
<dbReference type="SUPFAM" id="SSF56112">
    <property type="entry name" value="Protein kinase-like (PK-like)"/>
    <property type="match status" value="1"/>
</dbReference>
<dbReference type="AlphaFoldDB" id="A0A4W3K789"/>
<dbReference type="Proteomes" id="UP000314986">
    <property type="component" value="Unassembled WGS sequence"/>
</dbReference>
<feature type="binding site" evidence="6">
    <location>
        <position position="145"/>
    </location>
    <ligand>
        <name>ATP</name>
        <dbReference type="ChEBI" id="CHEBI:30616"/>
    </ligand>
</feature>
<evidence type="ECO:0000256" key="5">
    <source>
        <dbReference type="ARBA" id="ARBA00022840"/>
    </source>
</evidence>
<dbReference type="PROSITE" id="PS50011">
    <property type="entry name" value="PROTEIN_KINASE_DOM"/>
    <property type="match status" value="1"/>
</dbReference>
<reference evidence="8" key="5">
    <citation type="submission" date="2025-09" db="UniProtKB">
        <authorList>
            <consortium name="Ensembl"/>
        </authorList>
    </citation>
    <scope>IDENTIFICATION</scope>
</reference>
<dbReference type="GeneTree" id="ENSGT00940000161512"/>
<dbReference type="Ensembl" id="ENSCMIT00000048049.1">
    <property type="protein sequence ID" value="ENSCMIP00000047378.1"/>
    <property type="gene ID" value="ENSCMIG00000019415.1"/>
</dbReference>
<evidence type="ECO:0000256" key="4">
    <source>
        <dbReference type="ARBA" id="ARBA00022777"/>
    </source>
</evidence>
<reference evidence="9" key="2">
    <citation type="journal article" date="2007" name="PLoS Biol.">
        <title>Survey sequencing and comparative analysis of the elephant shark (Callorhinchus milii) genome.</title>
        <authorList>
            <person name="Venkatesh B."/>
            <person name="Kirkness E.F."/>
            <person name="Loh Y.H."/>
            <person name="Halpern A.L."/>
            <person name="Lee A.P."/>
            <person name="Johnson J."/>
            <person name="Dandona N."/>
            <person name="Viswanathan L.D."/>
            <person name="Tay A."/>
            <person name="Venter J.C."/>
            <person name="Strausberg R.L."/>
            <person name="Brenner S."/>
        </authorList>
    </citation>
    <scope>NUCLEOTIDE SEQUENCE [LARGE SCALE GENOMIC DNA]</scope>
</reference>
<evidence type="ECO:0000256" key="6">
    <source>
        <dbReference type="PROSITE-ProRule" id="PRU10141"/>
    </source>
</evidence>
<dbReference type="GO" id="GO:0005737">
    <property type="term" value="C:cytoplasm"/>
    <property type="evidence" value="ECO:0007669"/>
    <property type="project" value="TreeGrafter"/>
</dbReference>
<keyword evidence="5 6" id="KW-0067">ATP-binding</keyword>
<evidence type="ECO:0000313" key="9">
    <source>
        <dbReference type="Proteomes" id="UP000314986"/>
    </source>
</evidence>
<reference evidence="9" key="3">
    <citation type="journal article" date="2014" name="Nature">
        <title>Elephant shark genome provides unique insights into gnathostome evolution.</title>
        <authorList>
            <consortium name="International Elephant Shark Genome Sequencing Consortium"/>
            <person name="Venkatesh B."/>
            <person name="Lee A.P."/>
            <person name="Ravi V."/>
            <person name="Maurya A.K."/>
            <person name="Lian M.M."/>
            <person name="Swann J.B."/>
            <person name="Ohta Y."/>
            <person name="Flajnik M.F."/>
            <person name="Sutoh Y."/>
            <person name="Kasahara M."/>
            <person name="Hoon S."/>
            <person name="Gangu V."/>
            <person name="Roy S.W."/>
            <person name="Irimia M."/>
            <person name="Korzh V."/>
            <person name="Kondrychyn I."/>
            <person name="Lim Z.W."/>
            <person name="Tay B.H."/>
            <person name="Tohari S."/>
            <person name="Kong K.W."/>
            <person name="Ho S."/>
            <person name="Lorente-Galdos B."/>
            <person name="Quilez J."/>
            <person name="Marques-Bonet T."/>
            <person name="Raney B.J."/>
            <person name="Ingham P.W."/>
            <person name="Tay A."/>
            <person name="Hillier L.W."/>
            <person name="Minx P."/>
            <person name="Boehm T."/>
            <person name="Wilson R.K."/>
            <person name="Brenner S."/>
            <person name="Warren W.C."/>
        </authorList>
    </citation>
    <scope>NUCLEOTIDE SEQUENCE [LARGE SCALE GENOMIC DNA]</scope>
</reference>
<dbReference type="Pfam" id="PF00069">
    <property type="entry name" value="Pkinase"/>
    <property type="match status" value="1"/>
</dbReference>
<keyword evidence="2" id="KW-0808">Transferase</keyword>
<dbReference type="SMART" id="SM00220">
    <property type="entry name" value="S_TKc"/>
    <property type="match status" value="1"/>
</dbReference>
<keyword evidence="3 6" id="KW-0547">Nucleotide-binding</keyword>
<dbReference type="GO" id="GO:0005524">
    <property type="term" value="F:ATP binding"/>
    <property type="evidence" value="ECO:0007669"/>
    <property type="project" value="UniProtKB-UniRule"/>
</dbReference>
<name>A0A4W3K789_CALMI</name>
<sequence>MEWPAVLKCLHFSKPPCVRFSGPNLGFLRIEYLPHEGKDPGSIPRQGETLAKFPYSASLCLPKIHLKTMSPDKSRNPGHQFVCNVTFSPSLCGQQMSHQCVSPERGLTIQSDSDTYDTLKLVGEGIYGEVTKCRKRSTGRFVALKALKHICCGSTEIRILKLLGKTDADEFHIVRLLEYFHVNARPHLVFELLDQSLLDFHKATDFAPLPVKHIRVIATQLLKALVKLKELSIIHTDLKPDNIMLVNHVQFPFRVKLIDFGSASVLTEVQHIQEPYIQARYYRSPEILLGLPFCEKMDMWSLGCVLSELRLGRPLYPGRNQYEQIMYIVQTQGLPKDYLLDQASRSHLFFTRHWRPFTAHQWELKSPREYPSHASVPPLETGRPTLKSLDQMEALSITHALNMVQLLKRMLSLDPKTRIAPTAALRHQFISLQQLQANHDRTEYYRLSIQGLSAALMYNRGDERGNLLQRTSHSTARWSLSGTYISQAERASHTQERFPEAFHHKARGGSVKIQTSSCGQFLCSPQTT</sequence>
<dbReference type="GO" id="GO:0004713">
    <property type="term" value="F:protein tyrosine kinase activity"/>
    <property type="evidence" value="ECO:0007669"/>
    <property type="project" value="TreeGrafter"/>
</dbReference>
<keyword evidence="9" id="KW-1185">Reference proteome</keyword>
<dbReference type="STRING" id="7868.ENSCMIP00000047378"/>
<dbReference type="PANTHER" id="PTHR24058:SF46">
    <property type="entry name" value="HOMEODOMAIN-INTERACTING PROTEIN KINASE 4"/>
    <property type="match status" value="1"/>
</dbReference>
<dbReference type="Gene3D" id="1.10.510.10">
    <property type="entry name" value="Transferase(Phosphotransferase) domain 1"/>
    <property type="match status" value="1"/>
</dbReference>
<gene>
    <name evidence="8" type="primary">LOC103176194</name>
</gene>
<dbReference type="PROSITE" id="PS00107">
    <property type="entry name" value="PROTEIN_KINASE_ATP"/>
    <property type="match status" value="1"/>
</dbReference>
<dbReference type="GO" id="GO:0005634">
    <property type="term" value="C:nucleus"/>
    <property type="evidence" value="ECO:0007669"/>
    <property type="project" value="TreeGrafter"/>
</dbReference>
<dbReference type="InParanoid" id="A0A4W3K789"/>
<reference evidence="8" key="4">
    <citation type="submission" date="2025-08" db="UniProtKB">
        <authorList>
            <consortium name="Ensembl"/>
        </authorList>
    </citation>
    <scope>IDENTIFICATION</scope>
</reference>
<evidence type="ECO:0000256" key="3">
    <source>
        <dbReference type="ARBA" id="ARBA00022741"/>
    </source>
</evidence>
<dbReference type="InterPro" id="IPR050494">
    <property type="entry name" value="Ser_Thr_dual-spec_kinase"/>
</dbReference>
<protein>
    <submittedName>
        <fullName evidence="8">Homeodomain-interacting protein kinase 4-like</fullName>
    </submittedName>
</protein>
<feature type="domain" description="Protein kinase" evidence="7">
    <location>
        <begin position="116"/>
        <end position="430"/>
    </location>
</feature>
<organism evidence="8 9">
    <name type="scientific">Callorhinchus milii</name>
    <name type="common">Ghost shark</name>
    <dbReference type="NCBI Taxonomy" id="7868"/>
    <lineage>
        <taxon>Eukaryota</taxon>
        <taxon>Metazoa</taxon>
        <taxon>Chordata</taxon>
        <taxon>Craniata</taxon>
        <taxon>Vertebrata</taxon>
        <taxon>Chondrichthyes</taxon>
        <taxon>Holocephali</taxon>
        <taxon>Chimaeriformes</taxon>
        <taxon>Callorhinchidae</taxon>
        <taxon>Callorhinchus</taxon>
    </lineage>
</organism>
<keyword evidence="1" id="KW-0723">Serine/threonine-protein kinase</keyword>
<dbReference type="GO" id="GO:0004674">
    <property type="term" value="F:protein serine/threonine kinase activity"/>
    <property type="evidence" value="ECO:0007669"/>
    <property type="project" value="UniProtKB-KW"/>
</dbReference>
<dbReference type="InterPro" id="IPR011009">
    <property type="entry name" value="Kinase-like_dom_sf"/>
</dbReference>
<evidence type="ECO:0000256" key="2">
    <source>
        <dbReference type="ARBA" id="ARBA00022679"/>
    </source>
</evidence>
<evidence type="ECO:0000313" key="8">
    <source>
        <dbReference type="Ensembl" id="ENSCMIP00000047378.1"/>
    </source>
</evidence>
<dbReference type="InterPro" id="IPR000719">
    <property type="entry name" value="Prot_kinase_dom"/>
</dbReference>
<dbReference type="InterPro" id="IPR017441">
    <property type="entry name" value="Protein_kinase_ATP_BS"/>
</dbReference>
<keyword evidence="4" id="KW-0418">Kinase</keyword>
<dbReference type="PROSITE" id="PS00108">
    <property type="entry name" value="PROTEIN_KINASE_ST"/>
    <property type="match status" value="1"/>
</dbReference>
<dbReference type="PANTHER" id="PTHR24058">
    <property type="entry name" value="DUAL SPECIFICITY PROTEIN KINASE"/>
    <property type="match status" value="1"/>
</dbReference>
<proteinExistence type="predicted"/>